<dbReference type="Pfam" id="PF02321">
    <property type="entry name" value="OEP"/>
    <property type="match status" value="2"/>
</dbReference>
<keyword evidence="2" id="KW-1134">Transmembrane beta strand</keyword>
<comment type="subcellular location">
    <subcellularLocation>
        <location evidence="2">Cell membrane</location>
        <topology evidence="2">Lipid-anchor</topology>
    </subcellularLocation>
</comment>
<sequence length="479" mass="50602">MAVGGCAPGIKLDRPQIALPTAYEATPGAAADQVALDRWWDRFGDAQLVELVDRALADSTDARTAYFRLREARAIRDQSLSQRLPTGNVTGSARIQSGEQFSGADLFGTTLTSKTYSAAFSPSWEIDLFGRLAAIGRGARANYVVAAYDYHAARISLAADVASALFDARGLLVQRNDATETRRIAEELAATSRLGLARGLVSGADTARLESDVATARAEVVRLDTALHNAKRSLLVLTGRADAPTDSLGIEAQLDAPPAVPATLPALLLTRRPDILSAEARVAAATAQVKVDRLALFPQLTLQGSGSITHTVGALGGTNGLWSLASGITLPILDRPRLMARLRATEAQGQQAVVAYEAAVQAAFRDADIALFTVTNDRPRLADLTRAEERSRFAFDAARRGYGIGLTDLTTLLQSERTWRAARTALTIARAQALTNVVSAFRALGGGWNPAAPATAPGHPPVPLPIAAEQPSTSTSPLS</sequence>
<feature type="compositionally biased region" description="Polar residues" evidence="3">
    <location>
        <begin position="470"/>
        <end position="479"/>
    </location>
</feature>
<dbReference type="NCBIfam" id="TIGR01845">
    <property type="entry name" value="outer_NodT"/>
    <property type="match status" value="1"/>
</dbReference>
<evidence type="ECO:0000256" key="2">
    <source>
        <dbReference type="RuleBase" id="RU362097"/>
    </source>
</evidence>
<keyword evidence="2" id="KW-0812">Transmembrane</keyword>
<evidence type="ECO:0000313" key="4">
    <source>
        <dbReference type="EMBL" id="NIJ17998.1"/>
    </source>
</evidence>
<proteinExistence type="inferred from homology"/>
<accession>A0A846M9S5</accession>
<gene>
    <name evidence="4" type="ORF">FHS54_002998</name>
</gene>
<name>A0A846M9S5_9SPHN</name>
<dbReference type="GO" id="GO:0005886">
    <property type="term" value="C:plasma membrane"/>
    <property type="evidence" value="ECO:0007669"/>
    <property type="project" value="UniProtKB-SubCell"/>
</dbReference>
<dbReference type="InterPro" id="IPR010131">
    <property type="entry name" value="MdtP/NodT-like"/>
</dbReference>
<evidence type="ECO:0000256" key="3">
    <source>
        <dbReference type="SAM" id="MobiDB-lite"/>
    </source>
</evidence>
<dbReference type="AlphaFoldDB" id="A0A846M9S5"/>
<keyword evidence="2" id="KW-0564">Palmitate</keyword>
<reference evidence="4 5" key="1">
    <citation type="submission" date="2020-03" db="EMBL/GenBank/DDBJ databases">
        <title>Genomic Encyclopedia of Type Strains, Phase IV (KMG-IV): sequencing the most valuable type-strain genomes for metagenomic binning, comparative biology and taxonomic classification.</title>
        <authorList>
            <person name="Goeker M."/>
        </authorList>
    </citation>
    <scope>NUCLEOTIDE SEQUENCE [LARGE SCALE GENOMIC DNA]</scope>
    <source>
        <strain evidence="4 5">DSM 21299</strain>
    </source>
</reference>
<keyword evidence="2" id="KW-0472">Membrane</keyword>
<dbReference type="PANTHER" id="PTHR30203">
    <property type="entry name" value="OUTER MEMBRANE CATION EFFLUX PROTEIN"/>
    <property type="match status" value="1"/>
</dbReference>
<comment type="similarity">
    <text evidence="1 2">Belongs to the outer membrane factor (OMF) (TC 1.B.17) family.</text>
</comment>
<dbReference type="Gene3D" id="2.20.200.10">
    <property type="entry name" value="Outer membrane efflux proteins (OEP)"/>
    <property type="match status" value="1"/>
</dbReference>
<keyword evidence="5" id="KW-1185">Reference proteome</keyword>
<evidence type="ECO:0000256" key="1">
    <source>
        <dbReference type="ARBA" id="ARBA00007613"/>
    </source>
</evidence>
<dbReference type="SUPFAM" id="SSF56954">
    <property type="entry name" value="Outer membrane efflux proteins (OEP)"/>
    <property type="match status" value="1"/>
</dbReference>
<keyword evidence="2 4" id="KW-0449">Lipoprotein</keyword>
<organism evidence="4 5">
    <name type="scientific">Sphingobium vermicomposti</name>
    <dbReference type="NCBI Taxonomy" id="529005"/>
    <lineage>
        <taxon>Bacteria</taxon>
        <taxon>Pseudomonadati</taxon>
        <taxon>Pseudomonadota</taxon>
        <taxon>Alphaproteobacteria</taxon>
        <taxon>Sphingomonadales</taxon>
        <taxon>Sphingomonadaceae</taxon>
        <taxon>Sphingobium</taxon>
    </lineage>
</organism>
<evidence type="ECO:0000313" key="5">
    <source>
        <dbReference type="Proteomes" id="UP000576821"/>
    </source>
</evidence>
<dbReference type="EMBL" id="JAASQR010000004">
    <property type="protein sequence ID" value="NIJ17998.1"/>
    <property type="molecule type" value="Genomic_DNA"/>
</dbReference>
<protein>
    <submittedName>
        <fullName evidence="4">NodT family efflux transporter outer membrane factor (OMF) lipoprotein</fullName>
    </submittedName>
</protein>
<feature type="region of interest" description="Disordered" evidence="3">
    <location>
        <begin position="452"/>
        <end position="479"/>
    </location>
</feature>
<dbReference type="InterPro" id="IPR003423">
    <property type="entry name" value="OMP_efflux"/>
</dbReference>
<dbReference type="Proteomes" id="UP000576821">
    <property type="component" value="Unassembled WGS sequence"/>
</dbReference>
<comment type="caution">
    <text evidence="4">The sequence shown here is derived from an EMBL/GenBank/DDBJ whole genome shotgun (WGS) entry which is preliminary data.</text>
</comment>
<dbReference type="Gene3D" id="1.20.1600.10">
    <property type="entry name" value="Outer membrane efflux proteins (OEP)"/>
    <property type="match status" value="1"/>
</dbReference>
<dbReference type="GO" id="GO:0015562">
    <property type="term" value="F:efflux transmembrane transporter activity"/>
    <property type="evidence" value="ECO:0007669"/>
    <property type="project" value="InterPro"/>
</dbReference>